<dbReference type="SUPFAM" id="SSF53335">
    <property type="entry name" value="S-adenosyl-L-methionine-dependent methyltransferases"/>
    <property type="match status" value="1"/>
</dbReference>
<feature type="domain" description="Methyltransferase type 11" evidence="1">
    <location>
        <begin position="47"/>
        <end position="124"/>
    </location>
</feature>
<organism evidence="2 3">
    <name type="scientific">Cellulomonas chitinilytica</name>
    <dbReference type="NCBI Taxonomy" id="398759"/>
    <lineage>
        <taxon>Bacteria</taxon>
        <taxon>Bacillati</taxon>
        <taxon>Actinomycetota</taxon>
        <taxon>Actinomycetes</taxon>
        <taxon>Micrococcales</taxon>
        <taxon>Cellulomonadaceae</taxon>
        <taxon>Cellulomonas</taxon>
    </lineage>
</organism>
<keyword evidence="2" id="KW-0489">Methyltransferase</keyword>
<evidence type="ECO:0000259" key="1">
    <source>
        <dbReference type="Pfam" id="PF08241"/>
    </source>
</evidence>
<proteinExistence type="predicted"/>
<gene>
    <name evidence="2" type="ORF">Cch01nite_43160</name>
</gene>
<keyword evidence="3" id="KW-1185">Reference proteome</keyword>
<dbReference type="Pfam" id="PF08241">
    <property type="entry name" value="Methyltransf_11"/>
    <property type="match status" value="1"/>
</dbReference>
<sequence length="261" mass="27966">MRVANRARPAGDFDYEQHGGGYAVVRRPDPRIAARVHAALGASRTVLNVGAGAGSYEPDDRYVLAVEPSAAMRAQRPAGAAPALDGTAEHLPFDDDTFDATMASVTVHQWSDVEQGLREMRRVSRGPVVVLTFDAVALQDFWLAEYVPEVFAAELSRFPAIDRVVGALTAGSRTVRVDVVPVPWDCTDGFGEAFYGKPEAFLRPEVRAATSGLAMADPGAVHRGLDRLADDLAGGAWDARHGHLRTQPERAGALRLVVAEG</sequence>
<dbReference type="EMBL" id="BONK01000021">
    <property type="protein sequence ID" value="GIG23592.1"/>
    <property type="molecule type" value="Genomic_DNA"/>
</dbReference>
<dbReference type="Gene3D" id="3.40.50.150">
    <property type="entry name" value="Vaccinia Virus protein VP39"/>
    <property type="match status" value="1"/>
</dbReference>
<keyword evidence="2" id="KW-0830">Ubiquinone</keyword>
<protein>
    <submittedName>
        <fullName evidence="2">Ubiquinone/menaquinone biosynthesis methylase</fullName>
    </submittedName>
</protein>
<evidence type="ECO:0000313" key="3">
    <source>
        <dbReference type="Proteomes" id="UP000632740"/>
    </source>
</evidence>
<dbReference type="GO" id="GO:0008757">
    <property type="term" value="F:S-adenosylmethionine-dependent methyltransferase activity"/>
    <property type="evidence" value="ECO:0007669"/>
    <property type="project" value="InterPro"/>
</dbReference>
<comment type="caution">
    <text evidence="2">The sequence shown here is derived from an EMBL/GenBank/DDBJ whole genome shotgun (WGS) entry which is preliminary data.</text>
</comment>
<reference evidence="2" key="1">
    <citation type="submission" date="2021-01" db="EMBL/GenBank/DDBJ databases">
        <title>Whole genome shotgun sequence of Cellulomonas chitinilytica NBRC 110799.</title>
        <authorList>
            <person name="Komaki H."/>
            <person name="Tamura T."/>
        </authorList>
    </citation>
    <scope>NUCLEOTIDE SEQUENCE</scope>
    <source>
        <strain evidence="2">NBRC 110799</strain>
    </source>
</reference>
<dbReference type="InterPro" id="IPR013216">
    <property type="entry name" value="Methyltransf_11"/>
</dbReference>
<keyword evidence="2" id="KW-0808">Transferase</keyword>
<dbReference type="Proteomes" id="UP000632740">
    <property type="component" value="Unassembled WGS sequence"/>
</dbReference>
<dbReference type="AlphaFoldDB" id="A0A919P561"/>
<accession>A0A919P561</accession>
<dbReference type="GO" id="GO:0032259">
    <property type="term" value="P:methylation"/>
    <property type="evidence" value="ECO:0007669"/>
    <property type="project" value="UniProtKB-KW"/>
</dbReference>
<evidence type="ECO:0000313" key="2">
    <source>
        <dbReference type="EMBL" id="GIG23592.1"/>
    </source>
</evidence>
<dbReference type="InterPro" id="IPR029063">
    <property type="entry name" value="SAM-dependent_MTases_sf"/>
</dbReference>
<name>A0A919P561_9CELL</name>